<gene>
    <name evidence="1" type="ORF">CBOVIS_LOCUS7289</name>
</gene>
<sequence>MRAISGDDEFFSTFWRVVRNSGLDTKLAAIQFLNQTRMIFKNSEMIDGVCGLLDERHPKMSRLVIRFLSVNFPIDSTALTDANVVMLVKSCLANFSHEEDMAYEKLLDYLFSNSESEARSTRLIIAAIEQFVKGSALDFSFLAFYQFNEERGWALPEMKVITLLNHIHRNPTVYRTIFHKVFPLCIRNINMIYRWSSTMDALNVLMAPIDAATIWASIGDYCEKKIAEGLAANLSELVPMFSVIMVPCVRSDPEQQLKIIETMLRALNTKTILDTCEPKHLEKLYFGVFNTAYAIGEARPARDGNTFERLIFIVFETLLFLCDTFEASRSRQMRALFETTTQAIHKMLVRIPLVASRNTADTDRLPGLIVKILQIIDVRGWKFLVDNENLEFDNFKIRITLTRTLHNLYKHSTAAIRRHDEALRHFDVVDAMRLAPILGRVDYRLIVSSRIFEKVAEVMWFGMGRVRISYNYLETSQFLNDIDVTEGNIIQHMIVGELCSDDTRVRNQAIEKIVSPYMALSDLMPGHWNTATLGNIPSIRLLLIDI</sequence>
<accession>A0A8S1EY99</accession>
<dbReference type="AlphaFoldDB" id="A0A8S1EY99"/>
<reference evidence="1 2" key="1">
    <citation type="submission" date="2020-04" db="EMBL/GenBank/DDBJ databases">
        <authorList>
            <person name="Laetsch R D."/>
            <person name="Stevens L."/>
            <person name="Kumar S."/>
            <person name="Blaxter L. M."/>
        </authorList>
    </citation>
    <scope>NUCLEOTIDE SEQUENCE [LARGE SCALE GENOMIC DNA]</scope>
</reference>
<organism evidence="1 2">
    <name type="scientific">Caenorhabditis bovis</name>
    <dbReference type="NCBI Taxonomy" id="2654633"/>
    <lineage>
        <taxon>Eukaryota</taxon>
        <taxon>Metazoa</taxon>
        <taxon>Ecdysozoa</taxon>
        <taxon>Nematoda</taxon>
        <taxon>Chromadorea</taxon>
        <taxon>Rhabditida</taxon>
        <taxon>Rhabditina</taxon>
        <taxon>Rhabditomorpha</taxon>
        <taxon>Rhabditoidea</taxon>
        <taxon>Rhabditidae</taxon>
        <taxon>Peloderinae</taxon>
        <taxon>Caenorhabditis</taxon>
    </lineage>
</organism>
<proteinExistence type="predicted"/>
<evidence type="ECO:0000313" key="1">
    <source>
        <dbReference type="EMBL" id="CAB3405039.1"/>
    </source>
</evidence>
<evidence type="ECO:0000313" key="2">
    <source>
        <dbReference type="Proteomes" id="UP000494206"/>
    </source>
</evidence>
<name>A0A8S1EY99_9PELO</name>
<dbReference type="EMBL" id="CADEPM010000004">
    <property type="protein sequence ID" value="CAB3405039.1"/>
    <property type="molecule type" value="Genomic_DNA"/>
</dbReference>
<comment type="caution">
    <text evidence="1">The sequence shown here is derived from an EMBL/GenBank/DDBJ whole genome shotgun (WGS) entry which is preliminary data.</text>
</comment>
<keyword evidence="2" id="KW-1185">Reference proteome</keyword>
<dbReference type="Proteomes" id="UP000494206">
    <property type="component" value="Unassembled WGS sequence"/>
</dbReference>
<protein>
    <submittedName>
        <fullName evidence="1">Uncharacterized protein</fullName>
    </submittedName>
</protein>